<gene>
    <name evidence="2" type="ORF">CLODIP_2_CD10812</name>
</gene>
<dbReference type="Proteomes" id="UP000494165">
    <property type="component" value="Unassembled WGS sequence"/>
</dbReference>
<sequence>MTLRKSLRRPRRLPGVTVQPATFVEVIAAVKTLMRRLRKQLGWDPRRLSSSSRHLPPSTKRRRSHSLSLNSRRRRKRRLSRLKSLLSSQRLALSEPVQEPTAAFVAAVTKPEPEAEVEEEAETSAKEDSEEVVPGAKAADTEQTEEMPQKQTIK</sequence>
<keyword evidence="3" id="KW-1185">Reference proteome</keyword>
<accession>A0A8S1DQT1</accession>
<organism evidence="2 3">
    <name type="scientific">Cloeon dipterum</name>
    <dbReference type="NCBI Taxonomy" id="197152"/>
    <lineage>
        <taxon>Eukaryota</taxon>
        <taxon>Metazoa</taxon>
        <taxon>Ecdysozoa</taxon>
        <taxon>Arthropoda</taxon>
        <taxon>Hexapoda</taxon>
        <taxon>Insecta</taxon>
        <taxon>Pterygota</taxon>
        <taxon>Palaeoptera</taxon>
        <taxon>Ephemeroptera</taxon>
        <taxon>Pisciforma</taxon>
        <taxon>Baetidae</taxon>
        <taxon>Cloeon</taxon>
    </lineage>
</organism>
<feature type="region of interest" description="Disordered" evidence="1">
    <location>
        <begin position="107"/>
        <end position="154"/>
    </location>
</feature>
<evidence type="ECO:0000256" key="1">
    <source>
        <dbReference type="SAM" id="MobiDB-lite"/>
    </source>
</evidence>
<evidence type="ECO:0000313" key="2">
    <source>
        <dbReference type="EMBL" id="CAB3384866.1"/>
    </source>
</evidence>
<feature type="compositionally biased region" description="Low complexity" evidence="1">
    <location>
        <begin position="48"/>
        <end position="58"/>
    </location>
</feature>
<protein>
    <submittedName>
        <fullName evidence="2">Uncharacterized protein</fullName>
    </submittedName>
</protein>
<evidence type="ECO:0000313" key="3">
    <source>
        <dbReference type="Proteomes" id="UP000494165"/>
    </source>
</evidence>
<feature type="region of interest" description="Disordered" evidence="1">
    <location>
        <begin position="44"/>
        <end position="78"/>
    </location>
</feature>
<feature type="compositionally biased region" description="Basic residues" evidence="1">
    <location>
        <begin position="59"/>
        <end position="78"/>
    </location>
</feature>
<name>A0A8S1DQT1_9INSE</name>
<proteinExistence type="predicted"/>
<dbReference type="AlphaFoldDB" id="A0A8S1DQT1"/>
<reference evidence="2 3" key="1">
    <citation type="submission" date="2020-04" db="EMBL/GenBank/DDBJ databases">
        <authorList>
            <person name="Alioto T."/>
            <person name="Alioto T."/>
            <person name="Gomez Garrido J."/>
        </authorList>
    </citation>
    <scope>NUCLEOTIDE SEQUENCE [LARGE SCALE GENOMIC DNA]</scope>
</reference>
<comment type="caution">
    <text evidence="2">The sequence shown here is derived from an EMBL/GenBank/DDBJ whole genome shotgun (WGS) entry which is preliminary data.</text>
</comment>
<dbReference type="EMBL" id="CADEPI010000376">
    <property type="protein sequence ID" value="CAB3384866.1"/>
    <property type="molecule type" value="Genomic_DNA"/>
</dbReference>